<organism evidence="6 7">
    <name type="scientific">Solirubrobacter deserti</name>
    <dbReference type="NCBI Taxonomy" id="2282478"/>
    <lineage>
        <taxon>Bacteria</taxon>
        <taxon>Bacillati</taxon>
        <taxon>Actinomycetota</taxon>
        <taxon>Thermoleophilia</taxon>
        <taxon>Solirubrobacterales</taxon>
        <taxon>Solirubrobacteraceae</taxon>
        <taxon>Solirubrobacter</taxon>
    </lineage>
</organism>
<dbReference type="PANTHER" id="PTHR46193:SF18">
    <property type="entry name" value="HEXITOL PHOSPHATASE B"/>
    <property type="match status" value="1"/>
</dbReference>
<comment type="similarity">
    <text evidence="2">Belongs to the HAD-like hydrolase superfamily. CbbY/CbbZ/Gph/YieH family.</text>
</comment>
<evidence type="ECO:0000256" key="2">
    <source>
        <dbReference type="ARBA" id="ARBA00006171"/>
    </source>
</evidence>
<gene>
    <name evidence="6" type="ORF">OJ962_07220</name>
</gene>
<reference evidence="6" key="1">
    <citation type="submission" date="2022-10" db="EMBL/GenBank/DDBJ databases">
        <title>The WGS of Solirubrobacter sp. CPCC 204708.</title>
        <authorList>
            <person name="Jiang Z."/>
        </authorList>
    </citation>
    <scope>NUCLEOTIDE SEQUENCE</scope>
    <source>
        <strain evidence="6">CPCC 204708</strain>
    </source>
</reference>
<keyword evidence="3" id="KW-0479">Metal-binding</keyword>
<comment type="cofactor">
    <cofactor evidence="1">
        <name>Mg(2+)</name>
        <dbReference type="ChEBI" id="CHEBI:18420"/>
    </cofactor>
</comment>
<accession>A0ABT4RFL9</accession>
<name>A0ABT4RFL9_9ACTN</name>
<dbReference type="SFLD" id="SFLDS00003">
    <property type="entry name" value="Haloacid_Dehalogenase"/>
    <property type="match status" value="1"/>
</dbReference>
<dbReference type="CDD" id="cd07505">
    <property type="entry name" value="HAD_BPGM-like"/>
    <property type="match status" value="1"/>
</dbReference>
<dbReference type="SUPFAM" id="SSF56784">
    <property type="entry name" value="HAD-like"/>
    <property type="match status" value="1"/>
</dbReference>
<evidence type="ECO:0000256" key="1">
    <source>
        <dbReference type="ARBA" id="ARBA00001946"/>
    </source>
</evidence>
<evidence type="ECO:0000313" key="7">
    <source>
        <dbReference type="Proteomes" id="UP001147700"/>
    </source>
</evidence>
<dbReference type="InterPro" id="IPR023214">
    <property type="entry name" value="HAD_sf"/>
</dbReference>
<dbReference type="NCBIfam" id="TIGR01509">
    <property type="entry name" value="HAD-SF-IA-v3"/>
    <property type="match status" value="1"/>
</dbReference>
<dbReference type="InterPro" id="IPR051600">
    <property type="entry name" value="Beta-PGM-like"/>
</dbReference>
<protein>
    <submittedName>
        <fullName evidence="6">HAD family phosphatase</fullName>
    </submittedName>
</protein>
<dbReference type="Gene3D" id="3.40.50.1000">
    <property type="entry name" value="HAD superfamily/HAD-like"/>
    <property type="match status" value="1"/>
</dbReference>
<keyword evidence="7" id="KW-1185">Reference proteome</keyword>
<dbReference type="Proteomes" id="UP001147700">
    <property type="component" value="Unassembled WGS sequence"/>
</dbReference>
<evidence type="ECO:0000256" key="4">
    <source>
        <dbReference type="ARBA" id="ARBA00022842"/>
    </source>
</evidence>
<dbReference type="Gene3D" id="1.10.150.240">
    <property type="entry name" value="Putative phosphatase, domain 2"/>
    <property type="match status" value="1"/>
</dbReference>
<comment type="caution">
    <text evidence="6">The sequence shown here is derived from an EMBL/GenBank/DDBJ whole genome shotgun (WGS) entry which is preliminary data.</text>
</comment>
<sequence length="247" mass="26707">MTLSPNAVEVLLCDADGNLFRSEEPAFEASASVTNRLLAELGIDRRYEPDELRREAMGRNFRATAVWLAARHGAAIEPQRLDGFVAQERLEVIEHLSRVLTPDLSVQRPLRRLRDRYQLAVVSSSALSRLAACFTAAGLDDLFPPHARISAEDSLEIPTSKPDPAVYAFAAHQCSVPTERALAVEDAVAGVQSAVAAGIPVVGNLHFVEEHERAERTTALLEAGAAEVVESWDALEELLAVGSTCAS</sequence>
<dbReference type="PANTHER" id="PTHR46193">
    <property type="entry name" value="6-PHOSPHOGLUCONATE PHOSPHATASE"/>
    <property type="match status" value="1"/>
</dbReference>
<dbReference type="InterPro" id="IPR023198">
    <property type="entry name" value="PGP-like_dom2"/>
</dbReference>
<dbReference type="Pfam" id="PF00702">
    <property type="entry name" value="Hydrolase"/>
    <property type="match status" value="1"/>
</dbReference>
<dbReference type="InterPro" id="IPR006439">
    <property type="entry name" value="HAD-SF_hydro_IA"/>
</dbReference>
<evidence type="ECO:0000256" key="5">
    <source>
        <dbReference type="ARBA" id="ARBA00023277"/>
    </source>
</evidence>
<dbReference type="EMBL" id="JAPCID010000008">
    <property type="protein sequence ID" value="MDA0137278.1"/>
    <property type="molecule type" value="Genomic_DNA"/>
</dbReference>
<dbReference type="RefSeq" id="WP_202957062.1">
    <property type="nucleotide sequence ID" value="NZ_JAPCID010000008.1"/>
</dbReference>
<dbReference type="InterPro" id="IPR036412">
    <property type="entry name" value="HAD-like_sf"/>
</dbReference>
<dbReference type="SFLD" id="SFLDG01129">
    <property type="entry name" value="C1.5:_HAD__Beta-PGM__Phosphata"/>
    <property type="match status" value="1"/>
</dbReference>
<evidence type="ECO:0000256" key="3">
    <source>
        <dbReference type="ARBA" id="ARBA00022723"/>
    </source>
</evidence>
<keyword evidence="4" id="KW-0460">Magnesium</keyword>
<evidence type="ECO:0000313" key="6">
    <source>
        <dbReference type="EMBL" id="MDA0137278.1"/>
    </source>
</evidence>
<keyword evidence="5" id="KW-0119">Carbohydrate metabolism</keyword>
<proteinExistence type="inferred from homology"/>